<evidence type="ECO:0000256" key="6">
    <source>
        <dbReference type="HAMAP-Rule" id="MF_02207"/>
    </source>
</evidence>
<feature type="binding site" evidence="6">
    <location>
        <begin position="205"/>
        <end position="208"/>
    </location>
    <ligand>
        <name>ATP</name>
        <dbReference type="ChEBI" id="CHEBI:30616"/>
    </ligand>
</feature>
<dbReference type="AlphaFoldDB" id="A0A1G2QNU1"/>
<dbReference type="NCBIfam" id="TIGR00904">
    <property type="entry name" value="mreB"/>
    <property type="match status" value="1"/>
</dbReference>
<dbReference type="GO" id="GO:0005737">
    <property type="term" value="C:cytoplasm"/>
    <property type="evidence" value="ECO:0007669"/>
    <property type="project" value="UniProtKB-SubCell"/>
</dbReference>
<dbReference type="NCBIfam" id="NF010539">
    <property type="entry name" value="PRK13927.1"/>
    <property type="match status" value="1"/>
</dbReference>
<evidence type="ECO:0000313" key="7">
    <source>
        <dbReference type="EMBL" id="OHA62077.1"/>
    </source>
</evidence>
<dbReference type="CDD" id="cd10225">
    <property type="entry name" value="ASKHA_NBD_MreB-like"/>
    <property type="match status" value="1"/>
</dbReference>
<keyword evidence="2 6" id="KW-0547">Nucleotide-binding</keyword>
<dbReference type="InterPro" id="IPR056546">
    <property type="entry name" value="MreB_MamK-like"/>
</dbReference>
<dbReference type="GO" id="GO:0000902">
    <property type="term" value="P:cell morphogenesis"/>
    <property type="evidence" value="ECO:0007669"/>
    <property type="project" value="InterPro"/>
</dbReference>
<dbReference type="STRING" id="1802443.A2117_00345"/>
<dbReference type="PRINTS" id="PR01652">
    <property type="entry name" value="SHAPEPROTEIN"/>
</dbReference>
<comment type="similarity">
    <text evidence="5 6">Belongs to the FtsA/MreB family.</text>
</comment>
<feature type="binding site" evidence="6">
    <location>
        <begin position="285"/>
        <end position="288"/>
    </location>
    <ligand>
        <name>ATP</name>
        <dbReference type="ChEBI" id="CHEBI:30616"/>
    </ligand>
</feature>
<comment type="subcellular location">
    <subcellularLocation>
        <location evidence="6">Cytoplasm</location>
    </subcellularLocation>
    <text evidence="6">Membrane-associated.</text>
</comment>
<dbReference type="SUPFAM" id="SSF53067">
    <property type="entry name" value="Actin-like ATPase domain"/>
    <property type="match status" value="2"/>
</dbReference>
<keyword evidence="3 6" id="KW-0067">ATP-binding</keyword>
<keyword evidence="4 6" id="KW-0133">Cell shape</keyword>
<organism evidence="7 8">
    <name type="scientific">Candidatus Wildermuthbacteria bacterium GWA2_46_15</name>
    <dbReference type="NCBI Taxonomy" id="1802443"/>
    <lineage>
        <taxon>Bacteria</taxon>
        <taxon>Candidatus Wildermuthiibacteriota</taxon>
    </lineage>
</organism>
<gene>
    <name evidence="6" type="primary">mreB</name>
    <name evidence="7" type="ORF">A2117_00345</name>
</gene>
<evidence type="ECO:0000313" key="8">
    <source>
        <dbReference type="Proteomes" id="UP000179245"/>
    </source>
</evidence>
<proteinExistence type="inferred from homology"/>
<comment type="caution">
    <text evidence="6">Lacks conserved residue(s) required for the propagation of feature annotation.</text>
</comment>
<comment type="subunit">
    <text evidence="6">Forms polymers.</text>
</comment>
<dbReference type="HAMAP" id="MF_02207">
    <property type="entry name" value="MreB"/>
    <property type="match status" value="1"/>
</dbReference>
<evidence type="ECO:0000256" key="4">
    <source>
        <dbReference type="ARBA" id="ARBA00022960"/>
    </source>
</evidence>
<dbReference type="PANTHER" id="PTHR42749">
    <property type="entry name" value="CELL SHAPE-DETERMINING PROTEIN MREB"/>
    <property type="match status" value="1"/>
</dbReference>
<dbReference type="GO" id="GO:0005524">
    <property type="term" value="F:ATP binding"/>
    <property type="evidence" value="ECO:0007669"/>
    <property type="project" value="UniProtKB-KW"/>
</dbReference>
<feature type="binding site" evidence="6">
    <location>
        <begin position="157"/>
        <end position="159"/>
    </location>
    <ligand>
        <name>ATP</name>
        <dbReference type="ChEBI" id="CHEBI:30616"/>
    </ligand>
</feature>
<dbReference type="Proteomes" id="UP000179245">
    <property type="component" value="Unassembled WGS sequence"/>
</dbReference>
<comment type="function">
    <text evidence="6">Forms membrane-associated dynamic filaments that are essential for cell shape determination. Acts by regulating cell wall synthesis and cell elongation, and thus cell shape. A feedback loop between cell geometry and MreB localization may maintain elongated cell shape by targeting cell wall growth to regions of negative cell wall curvature.</text>
</comment>
<dbReference type="PANTHER" id="PTHR42749:SF1">
    <property type="entry name" value="CELL SHAPE-DETERMINING PROTEIN MREB"/>
    <property type="match status" value="1"/>
</dbReference>
<reference evidence="7 8" key="1">
    <citation type="journal article" date="2016" name="Nat. Commun.">
        <title>Thousands of microbial genomes shed light on interconnected biogeochemical processes in an aquifer system.</title>
        <authorList>
            <person name="Anantharaman K."/>
            <person name="Brown C.T."/>
            <person name="Hug L.A."/>
            <person name="Sharon I."/>
            <person name="Castelle C.J."/>
            <person name="Probst A.J."/>
            <person name="Thomas B.C."/>
            <person name="Singh A."/>
            <person name="Wilkins M.J."/>
            <person name="Karaoz U."/>
            <person name="Brodie E.L."/>
            <person name="Williams K.H."/>
            <person name="Hubbard S.S."/>
            <person name="Banfield J.F."/>
        </authorList>
    </citation>
    <scope>NUCLEOTIDE SEQUENCE [LARGE SCALE GENOMIC DNA]</scope>
</reference>
<protein>
    <recommendedName>
        <fullName evidence="6">Cell shape-determining protein MreB</fullName>
    </recommendedName>
</protein>
<evidence type="ECO:0000256" key="3">
    <source>
        <dbReference type="ARBA" id="ARBA00022840"/>
    </source>
</evidence>
<dbReference type="Pfam" id="PF06723">
    <property type="entry name" value="MreB_Mbl"/>
    <property type="match status" value="1"/>
</dbReference>
<comment type="caution">
    <text evidence="7">The sequence shown here is derived from an EMBL/GenBank/DDBJ whole genome shotgun (WGS) entry which is preliminary data.</text>
</comment>
<evidence type="ECO:0000256" key="2">
    <source>
        <dbReference type="ARBA" id="ARBA00022741"/>
    </source>
</evidence>
<keyword evidence="1 6" id="KW-0963">Cytoplasm</keyword>
<dbReference type="EMBL" id="MHTO01000021">
    <property type="protein sequence ID" value="OHA62077.1"/>
    <property type="molecule type" value="Genomic_DNA"/>
</dbReference>
<accession>A0A1G2QNU1</accession>
<sequence length="336" mass="36093">MFLVRKIGIDLGTCNSVVFAPPKGVILQEPSVVAVSLLENRILAIGREAKEMLGKTPDTLRVYRPLKDGVIADFRVTQAMLRYFIDKTSQMARFFKPELIIGVPAGVTSTERRAVVEAGTNAGAKAVFTAKEPILAAIGAGIPINTSSGNMIVDIGGGTSEMAVISLGGIVNWGSVRMAGDKLDEAIANYIKEKHNLAIGEQTAEEIKINIATALPEKEERLMQIRGRDLILGLPKTVKISSNEVCFAISDVLMEIIQTIKQVLRETPPELSADVIDKGIVLSGGGALLRNFDQLIEQSIGVPCLVADEPLLCVARGTGVVAENLEVYKKSLMTKK</sequence>
<evidence type="ECO:0000256" key="1">
    <source>
        <dbReference type="ARBA" id="ARBA00022490"/>
    </source>
</evidence>
<dbReference type="InterPro" id="IPR004753">
    <property type="entry name" value="MreB"/>
</dbReference>
<dbReference type="InterPro" id="IPR043129">
    <property type="entry name" value="ATPase_NBD"/>
</dbReference>
<evidence type="ECO:0000256" key="5">
    <source>
        <dbReference type="ARBA" id="ARBA00023458"/>
    </source>
</evidence>
<dbReference type="Gene3D" id="3.30.420.40">
    <property type="match status" value="2"/>
</dbReference>
<dbReference type="GO" id="GO:0008360">
    <property type="term" value="P:regulation of cell shape"/>
    <property type="evidence" value="ECO:0007669"/>
    <property type="project" value="UniProtKB-UniRule"/>
</dbReference>
<name>A0A1G2QNU1_9BACT</name>